<dbReference type="AlphaFoldDB" id="A0A3M2M4I9"/>
<proteinExistence type="predicted"/>
<protein>
    <submittedName>
        <fullName evidence="2">DUF397 domain-containing protein</fullName>
    </submittedName>
</protein>
<dbReference type="EMBL" id="RFFG01000017">
    <property type="protein sequence ID" value="RMI44684.1"/>
    <property type="molecule type" value="Genomic_DNA"/>
</dbReference>
<dbReference type="RefSeq" id="WP_122194435.1">
    <property type="nucleotide sequence ID" value="NZ_JBHSKC010000009.1"/>
</dbReference>
<dbReference type="Pfam" id="PF04149">
    <property type="entry name" value="DUF397"/>
    <property type="match status" value="1"/>
</dbReference>
<dbReference type="InterPro" id="IPR007278">
    <property type="entry name" value="DUF397"/>
</dbReference>
<organism evidence="2 3">
    <name type="scientific">Actinomadura harenae</name>
    <dbReference type="NCBI Taxonomy" id="2483351"/>
    <lineage>
        <taxon>Bacteria</taxon>
        <taxon>Bacillati</taxon>
        <taxon>Actinomycetota</taxon>
        <taxon>Actinomycetes</taxon>
        <taxon>Streptosporangiales</taxon>
        <taxon>Thermomonosporaceae</taxon>
        <taxon>Actinomadura</taxon>
    </lineage>
</organism>
<comment type="caution">
    <text evidence="2">The sequence shown here is derived from an EMBL/GenBank/DDBJ whole genome shotgun (WGS) entry which is preliminary data.</text>
</comment>
<dbReference type="Proteomes" id="UP000282674">
    <property type="component" value="Unassembled WGS sequence"/>
</dbReference>
<evidence type="ECO:0000313" key="2">
    <source>
        <dbReference type="EMBL" id="RMI44684.1"/>
    </source>
</evidence>
<evidence type="ECO:0000313" key="3">
    <source>
        <dbReference type="Proteomes" id="UP000282674"/>
    </source>
</evidence>
<reference evidence="2 3" key="1">
    <citation type="submission" date="2018-10" db="EMBL/GenBank/DDBJ databases">
        <title>Isolation from soil.</title>
        <authorList>
            <person name="Hu J."/>
        </authorList>
    </citation>
    <scope>NUCLEOTIDE SEQUENCE [LARGE SCALE GENOMIC DNA]</scope>
    <source>
        <strain evidence="2 3">NEAU-Ht49</strain>
    </source>
</reference>
<gene>
    <name evidence="2" type="ORF">EBO15_12065</name>
</gene>
<accession>A0A3M2M4I9</accession>
<evidence type="ECO:0000259" key="1">
    <source>
        <dbReference type="Pfam" id="PF04149"/>
    </source>
</evidence>
<feature type="domain" description="DUF397" evidence="1">
    <location>
        <begin position="3"/>
        <end position="53"/>
    </location>
</feature>
<keyword evidence="3" id="KW-1185">Reference proteome</keyword>
<name>A0A3M2M4I9_9ACTN</name>
<sequence length="72" mass="7716">MIKWRKSSHSSESGGGGTCIELADLGTFVGVRDSKDPDAGHLTLHRTDLRRLASFVLDSEPPSRARSSHAPG</sequence>